<evidence type="ECO:0000259" key="3">
    <source>
        <dbReference type="PROSITE" id="PS50279"/>
    </source>
</evidence>
<keyword evidence="1" id="KW-0646">Protease inhibitor</keyword>
<organism evidence="4">
    <name type="scientific">Amblyomma americanum</name>
    <name type="common">Lone star tick</name>
    <dbReference type="NCBI Taxonomy" id="6943"/>
    <lineage>
        <taxon>Eukaryota</taxon>
        <taxon>Metazoa</taxon>
        <taxon>Ecdysozoa</taxon>
        <taxon>Arthropoda</taxon>
        <taxon>Chelicerata</taxon>
        <taxon>Arachnida</taxon>
        <taxon>Acari</taxon>
        <taxon>Parasitiformes</taxon>
        <taxon>Ixodida</taxon>
        <taxon>Ixodoidea</taxon>
        <taxon>Ixodidae</taxon>
        <taxon>Amblyomminae</taxon>
        <taxon>Amblyomma</taxon>
    </lineage>
</organism>
<proteinExistence type="evidence at transcript level"/>
<evidence type="ECO:0000256" key="1">
    <source>
        <dbReference type="ARBA" id="ARBA00022690"/>
    </source>
</evidence>
<dbReference type="AlphaFoldDB" id="A0A0C9QZJ2"/>
<dbReference type="PANTHER" id="PTHR10083">
    <property type="entry name" value="KUNITZ-TYPE PROTEASE INHIBITOR-RELATED"/>
    <property type="match status" value="1"/>
</dbReference>
<dbReference type="SUPFAM" id="SSF57362">
    <property type="entry name" value="BPTI-like"/>
    <property type="match status" value="1"/>
</dbReference>
<dbReference type="InterPro" id="IPR050098">
    <property type="entry name" value="TFPI/VKTCI-like"/>
</dbReference>
<dbReference type="GO" id="GO:0004867">
    <property type="term" value="F:serine-type endopeptidase inhibitor activity"/>
    <property type="evidence" value="ECO:0007669"/>
    <property type="project" value="UniProtKB-KW"/>
</dbReference>
<name>A0A0C9QZJ2_AMBAM</name>
<dbReference type="PROSITE" id="PS00280">
    <property type="entry name" value="BPTI_KUNITZ_1"/>
    <property type="match status" value="1"/>
</dbReference>
<keyword evidence="2" id="KW-0722">Serine protease inhibitor</keyword>
<sequence>KNEGDESCKNSNKTSEIRWYFDGRYCEVFSFSGCGGNENNFGRMDDCQRLCENQAHFHFDSPKYVCFKDIMEYIPENILAGIPIQSMTNDENLAQVCFKVKDYWIFDEIANKDLPEISVQSEDEVGDENN</sequence>
<dbReference type="InterPro" id="IPR002223">
    <property type="entry name" value="Kunitz_BPTI"/>
</dbReference>
<evidence type="ECO:0000313" key="4">
    <source>
        <dbReference type="EMBL" id="JAG90150.1"/>
    </source>
</evidence>
<dbReference type="CDD" id="cd00109">
    <property type="entry name" value="Kunitz-type"/>
    <property type="match status" value="1"/>
</dbReference>
<dbReference type="PRINTS" id="PR00759">
    <property type="entry name" value="BASICPTASE"/>
</dbReference>
<dbReference type="EMBL" id="GBZX01002590">
    <property type="protein sequence ID" value="JAG90150.1"/>
    <property type="molecule type" value="mRNA"/>
</dbReference>
<dbReference type="SMART" id="SM00131">
    <property type="entry name" value="KU"/>
    <property type="match status" value="1"/>
</dbReference>
<protein>
    <submittedName>
        <fullName evidence="4">Putative kunitz/bovine pancreatic trypsin inhibitor domain protein</fullName>
    </submittedName>
</protein>
<dbReference type="InterPro" id="IPR020901">
    <property type="entry name" value="Prtase_inh_Kunz-CS"/>
</dbReference>
<dbReference type="PROSITE" id="PS50279">
    <property type="entry name" value="BPTI_KUNITZ_2"/>
    <property type="match status" value="1"/>
</dbReference>
<accession>A0A0C9QZJ2</accession>
<feature type="non-terminal residue" evidence="4">
    <location>
        <position position="1"/>
    </location>
</feature>
<evidence type="ECO:0000256" key="2">
    <source>
        <dbReference type="ARBA" id="ARBA00022900"/>
    </source>
</evidence>
<dbReference type="Pfam" id="PF00014">
    <property type="entry name" value="Kunitz_BPTI"/>
    <property type="match status" value="1"/>
</dbReference>
<dbReference type="Gene3D" id="4.10.410.10">
    <property type="entry name" value="Pancreatic trypsin inhibitor Kunitz domain"/>
    <property type="match status" value="1"/>
</dbReference>
<feature type="domain" description="BPTI/Kunitz inhibitor" evidence="3">
    <location>
        <begin position="1"/>
        <end position="51"/>
    </location>
</feature>
<reference evidence="4" key="1">
    <citation type="journal article" date="2015" name="PLoS ONE">
        <title>An Insight into the Sialome of the Lone Star Tick, Amblyomma americanum, with a Glimpse on Its Time Dependent Gene Expression.</title>
        <authorList>
            <person name="Karim S."/>
            <person name="Ribeiro J.M."/>
        </authorList>
    </citation>
    <scope>NUCLEOTIDE SEQUENCE</scope>
    <source>
        <tissue evidence="4">Salivary gland</tissue>
    </source>
</reference>
<dbReference type="InterPro" id="IPR036880">
    <property type="entry name" value="Kunitz_BPTI_sf"/>
</dbReference>